<proteinExistence type="predicted"/>
<feature type="transmembrane region" description="Helical" evidence="9">
    <location>
        <begin position="120"/>
        <end position="136"/>
    </location>
</feature>
<dbReference type="InterPro" id="IPR036890">
    <property type="entry name" value="HATPase_C_sf"/>
</dbReference>
<evidence type="ECO:0000256" key="8">
    <source>
        <dbReference type="ARBA" id="ARBA00023012"/>
    </source>
</evidence>
<dbReference type="RefSeq" id="WP_203901970.1">
    <property type="nucleotide sequence ID" value="NZ_BOPF01000021.1"/>
</dbReference>
<keyword evidence="5" id="KW-0547">Nucleotide-binding</keyword>
<keyword evidence="9" id="KW-1133">Transmembrane helix</keyword>
<dbReference type="Pfam" id="PF07730">
    <property type="entry name" value="HisKA_3"/>
    <property type="match status" value="1"/>
</dbReference>
<dbReference type="InterPro" id="IPR011712">
    <property type="entry name" value="Sig_transdc_His_kin_sub3_dim/P"/>
</dbReference>
<evidence type="ECO:0000256" key="5">
    <source>
        <dbReference type="ARBA" id="ARBA00022741"/>
    </source>
</evidence>
<dbReference type="PANTHER" id="PTHR24421">
    <property type="entry name" value="NITRATE/NITRITE SENSOR PROTEIN NARX-RELATED"/>
    <property type="match status" value="1"/>
</dbReference>
<feature type="transmembrane region" description="Helical" evidence="9">
    <location>
        <begin position="156"/>
        <end position="177"/>
    </location>
</feature>
<dbReference type="GO" id="GO:0000155">
    <property type="term" value="F:phosphorelay sensor kinase activity"/>
    <property type="evidence" value="ECO:0007669"/>
    <property type="project" value="InterPro"/>
</dbReference>
<dbReference type="InterPro" id="IPR050482">
    <property type="entry name" value="Sensor_HK_TwoCompSys"/>
</dbReference>
<evidence type="ECO:0000256" key="7">
    <source>
        <dbReference type="ARBA" id="ARBA00022840"/>
    </source>
</evidence>
<evidence type="ECO:0000256" key="6">
    <source>
        <dbReference type="ARBA" id="ARBA00022777"/>
    </source>
</evidence>
<evidence type="ECO:0000256" key="2">
    <source>
        <dbReference type="ARBA" id="ARBA00012438"/>
    </source>
</evidence>
<keyword evidence="8" id="KW-0902">Two-component regulatory system</keyword>
<reference evidence="11" key="1">
    <citation type="submission" date="2021-01" db="EMBL/GenBank/DDBJ databases">
        <title>Whole genome shotgun sequence of Virgisporangium aliadipatigenens NBRC 105644.</title>
        <authorList>
            <person name="Komaki H."/>
            <person name="Tamura T."/>
        </authorList>
    </citation>
    <scope>NUCLEOTIDE SEQUENCE</scope>
    <source>
        <strain evidence="11">NBRC 105644</strain>
    </source>
</reference>
<dbReference type="GO" id="GO:0005524">
    <property type="term" value="F:ATP binding"/>
    <property type="evidence" value="ECO:0007669"/>
    <property type="project" value="UniProtKB-KW"/>
</dbReference>
<evidence type="ECO:0000256" key="9">
    <source>
        <dbReference type="SAM" id="Phobius"/>
    </source>
</evidence>
<dbReference type="Pfam" id="PF02518">
    <property type="entry name" value="HATPase_c"/>
    <property type="match status" value="1"/>
</dbReference>
<evidence type="ECO:0000256" key="3">
    <source>
        <dbReference type="ARBA" id="ARBA00022553"/>
    </source>
</evidence>
<dbReference type="GO" id="GO:0046983">
    <property type="term" value="F:protein dimerization activity"/>
    <property type="evidence" value="ECO:0007669"/>
    <property type="project" value="InterPro"/>
</dbReference>
<dbReference type="PANTHER" id="PTHR24421:SF10">
    <property type="entry name" value="NITRATE_NITRITE SENSOR PROTEIN NARQ"/>
    <property type="match status" value="1"/>
</dbReference>
<dbReference type="EC" id="2.7.13.3" evidence="2"/>
<dbReference type="Proteomes" id="UP000619260">
    <property type="component" value="Unassembled WGS sequence"/>
</dbReference>
<name>A0A8J3YNI3_9ACTN</name>
<dbReference type="InterPro" id="IPR003594">
    <property type="entry name" value="HATPase_dom"/>
</dbReference>
<protein>
    <recommendedName>
        <fullName evidence="2">histidine kinase</fullName>
        <ecNumber evidence="2">2.7.13.3</ecNumber>
    </recommendedName>
</protein>
<feature type="transmembrane region" description="Helical" evidence="9">
    <location>
        <begin position="91"/>
        <end position="108"/>
    </location>
</feature>
<keyword evidence="12" id="KW-1185">Reference proteome</keyword>
<keyword evidence="9" id="KW-0812">Transmembrane</keyword>
<evidence type="ECO:0000256" key="4">
    <source>
        <dbReference type="ARBA" id="ARBA00022679"/>
    </source>
</evidence>
<keyword evidence="6" id="KW-0418">Kinase</keyword>
<accession>A0A8J3YNI3</accession>
<dbReference type="CDD" id="cd16917">
    <property type="entry name" value="HATPase_UhpB-NarQ-NarX-like"/>
    <property type="match status" value="1"/>
</dbReference>
<feature type="domain" description="Histidine kinase/HSP90-like ATPase" evidence="10">
    <location>
        <begin position="322"/>
        <end position="413"/>
    </location>
</feature>
<feature type="transmembrane region" description="Helical" evidence="9">
    <location>
        <begin position="21"/>
        <end position="40"/>
    </location>
</feature>
<comment type="catalytic activity">
    <reaction evidence="1">
        <text>ATP + protein L-histidine = ADP + protein N-phospho-L-histidine.</text>
        <dbReference type="EC" id="2.7.13.3"/>
    </reaction>
</comment>
<keyword evidence="3" id="KW-0597">Phosphoprotein</keyword>
<dbReference type="EMBL" id="BOPF01000021">
    <property type="protein sequence ID" value="GIJ48481.1"/>
    <property type="molecule type" value="Genomic_DNA"/>
</dbReference>
<dbReference type="SMART" id="SM00387">
    <property type="entry name" value="HATPase_c"/>
    <property type="match status" value="1"/>
</dbReference>
<dbReference type="InterPro" id="IPR055558">
    <property type="entry name" value="DUF7134"/>
</dbReference>
<dbReference type="AlphaFoldDB" id="A0A8J3YNI3"/>
<evidence type="ECO:0000313" key="12">
    <source>
        <dbReference type="Proteomes" id="UP000619260"/>
    </source>
</evidence>
<evidence type="ECO:0000256" key="1">
    <source>
        <dbReference type="ARBA" id="ARBA00000085"/>
    </source>
</evidence>
<organism evidence="11 12">
    <name type="scientific">Virgisporangium aliadipatigenens</name>
    <dbReference type="NCBI Taxonomy" id="741659"/>
    <lineage>
        <taxon>Bacteria</taxon>
        <taxon>Bacillati</taxon>
        <taxon>Actinomycetota</taxon>
        <taxon>Actinomycetes</taxon>
        <taxon>Micromonosporales</taxon>
        <taxon>Micromonosporaceae</taxon>
        <taxon>Virgisporangium</taxon>
    </lineage>
</organism>
<dbReference type="Pfam" id="PF23539">
    <property type="entry name" value="DUF7134"/>
    <property type="match status" value="1"/>
</dbReference>
<evidence type="ECO:0000259" key="10">
    <source>
        <dbReference type="SMART" id="SM00387"/>
    </source>
</evidence>
<dbReference type="GO" id="GO:0016020">
    <property type="term" value="C:membrane"/>
    <property type="evidence" value="ECO:0007669"/>
    <property type="project" value="InterPro"/>
</dbReference>
<dbReference type="Gene3D" id="1.20.5.1930">
    <property type="match status" value="1"/>
</dbReference>
<keyword evidence="4" id="KW-0808">Transferase</keyword>
<sequence>MDWQRPGPTQVERLHDIYLGLLLVGWSLIGVTLNNSIGSFPLGPPPSWAEALAWSAAVALPLVVRRRWPATVLAVVSVLFIVSQLRSSQDGIASSAALFCALYTLGAWGRNRRVANRLRIAVIVVMFAYLGTSIAVNAMDAQEQHFPDAIGPLPPVLAAIVSTVLFNAMFFGSAYFFGNLAWTAAHREHEVKRQAEELRRSQEAHTERAVIQERVRIARELHDVVAHHVSVMGVQAGACRRVMERDPVKARTALSAVEQAARTAVDELRRMLGVLRQTDGTAPVDAAGHDVAHVDDLLQAARDAGLDVRSSVHGTPVSLPDSVSLAVYRVVQESLTNTIKHAKARSVDVRVRYLQREVEVDVADDGTGGRAGASGGLGLIGMRERVSAHDGMLEAGPRKEGGFRVRATFPLTKLDVPMPREPMADSGAVVA</sequence>
<gene>
    <name evidence="11" type="ORF">Val02_53670</name>
</gene>
<keyword evidence="9" id="KW-0472">Membrane</keyword>
<evidence type="ECO:0000313" key="11">
    <source>
        <dbReference type="EMBL" id="GIJ48481.1"/>
    </source>
</evidence>
<comment type="caution">
    <text evidence="11">The sequence shown here is derived from an EMBL/GenBank/DDBJ whole genome shotgun (WGS) entry which is preliminary data.</text>
</comment>
<keyword evidence="7" id="KW-0067">ATP-binding</keyword>
<dbReference type="SUPFAM" id="SSF55874">
    <property type="entry name" value="ATPase domain of HSP90 chaperone/DNA topoisomerase II/histidine kinase"/>
    <property type="match status" value="1"/>
</dbReference>
<dbReference type="Gene3D" id="3.30.565.10">
    <property type="entry name" value="Histidine kinase-like ATPase, C-terminal domain"/>
    <property type="match status" value="1"/>
</dbReference>